<dbReference type="AlphaFoldDB" id="A0AAD5RUC0"/>
<comment type="caution">
    <text evidence="6">The sequence shown here is derived from an EMBL/GenBank/DDBJ whole genome shotgun (WGS) entry which is preliminary data.</text>
</comment>
<reference evidence="6" key="1">
    <citation type="submission" date="2022-07" db="EMBL/GenBank/DDBJ databases">
        <title>Draft genome sequence of Zalerion maritima ATCC 34329, a (micro)plastics degrading marine fungus.</title>
        <authorList>
            <person name="Paco A."/>
            <person name="Goncalves M.F.M."/>
            <person name="Rocha-Santos T.A.P."/>
            <person name="Alves A."/>
        </authorList>
    </citation>
    <scope>NUCLEOTIDE SEQUENCE</scope>
    <source>
        <strain evidence="6">ATCC 34329</strain>
    </source>
</reference>
<evidence type="ECO:0000256" key="4">
    <source>
        <dbReference type="SAM" id="MobiDB-lite"/>
    </source>
</evidence>
<dbReference type="Gene3D" id="3.40.1350.10">
    <property type="match status" value="1"/>
</dbReference>
<dbReference type="GO" id="GO:0005737">
    <property type="term" value="C:cytoplasm"/>
    <property type="evidence" value="ECO:0007669"/>
    <property type="project" value="TreeGrafter"/>
</dbReference>
<dbReference type="PANTHER" id="PTHR21227:SF0">
    <property type="entry name" value="TRNA-SPLICING ENDONUCLEASE SUBUNIT SEN2"/>
    <property type="match status" value="1"/>
</dbReference>
<dbReference type="SUPFAM" id="SSF53032">
    <property type="entry name" value="tRNA-intron endonuclease catalytic domain-like"/>
    <property type="match status" value="1"/>
</dbReference>
<evidence type="ECO:0000256" key="3">
    <source>
        <dbReference type="ARBA" id="ARBA00034031"/>
    </source>
</evidence>
<dbReference type="Proteomes" id="UP001201980">
    <property type="component" value="Unassembled WGS sequence"/>
</dbReference>
<accession>A0AAD5RUC0</accession>
<dbReference type="InterPro" id="IPR006677">
    <property type="entry name" value="tRNA_intron_Endonuc_cat-like"/>
</dbReference>
<dbReference type="CDD" id="cd22363">
    <property type="entry name" value="tRNA-intron_lyase_C"/>
    <property type="match status" value="1"/>
</dbReference>
<feature type="compositionally biased region" description="Low complexity" evidence="4">
    <location>
        <begin position="30"/>
        <end position="39"/>
    </location>
</feature>
<dbReference type="InterPro" id="IPR006676">
    <property type="entry name" value="tRNA_splic"/>
</dbReference>
<dbReference type="GO" id="GO:0000213">
    <property type="term" value="F:tRNA-intron lyase activity"/>
    <property type="evidence" value="ECO:0007669"/>
    <property type="project" value="UniProtKB-EC"/>
</dbReference>
<dbReference type="EC" id="4.6.1.16" evidence="2"/>
<dbReference type="GO" id="GO:0000379">
    <property type="term" value="P:tRNA-type intron splice site recognition and cleavage"/>
    <property type="evidence" value="ECO:0007669"/>
    <property type="project" value="TreeGrafter"/>
</dbReference>
<evidence type="ECO:0000256" key="1">
    <source>
        <dbReference type="ARBA" id="ARBA00008078"/>
    </source>
</evidence>
<comment type="catalytic activity">
    <reaction evidence="3">
        <text>pretRNA = a 3'-half-tRNA molecule with a 5'-OH end + a 5'-half-tRNA molecule with a 2',3'-cyclic phosphate end + an intron with a 2',3'-cyclic phosphate and a 5'-hydroxyl terminus.</text>
        <dbReference type="EC" id="4.6.1.16"/>
    </reaction>
</comment>
<keyword evidence="7" id="KW-1185">Reference proteome</keyword>
<dbReference type="Pfam" id="PF01974">
    <property type="entry name" value="tRNA_int_endo"/>
    <property type="match status" value="1"/>
</dbReference>
<dbReference type="InterPro" id="IPR036167">
    <property type="entry name" value="tRNA_intron_Endo_cat-like_sf"/>
</dbReference>
<feature type="domain" description="tRNA intron endonuclease catalytic" evidence="5">
    <location>
        <begin position="494"/>
        <end position="585"/>
    </location>
</feature>
<evidence type="ECO:0000313" key="6">
    <source>
        <dbReference type="EMBL" id="KAJ2904295.1"/>
    </source>
</evidence>
<dbReference type="PANTHER" id="PTHR21227">
    <property type="entry name" value="TRNA-SPLICING ENDONUCLEASE SUBUNIT SEN2"/>
    <property type="match status" value="1"/>
</dbReference>
<comment type="similarity">
    <text evidence="1">Belongs to the tRNA-intron endonuclease family.</text>
</comment>
<dbReference type="EMBL" id="JAKWBI020000057">
    <property type="protein sequence ID" value="KAJ2904295.1"/>
    <property type="molecule type" value="Genomic_DNA"/>
</dbReference>
<sequence>MAEDRTSTPEATVAPIASLTATSHTPPSPAGNGKAPAPKKAGRPSQRRPPLNQIYALPSPVRTFPLPAFHPTNPLSLAVLVSTWVGQVVSPPVEPSVIHDGIWYPEIGGVHIVDPKSMRALWEQGFYGKGNLSRSEPHWLDRVKTKAGVTNRLSSENLTAQRREERQKTKWDRARAQQEAIEQTRREEAERLDTSMSDAELISEVEIVAEHGHASPRPPTGPMELLVLPNSVAEIAEDIQVPDVKANSQHPSSVSPTGPFELLSLPNSLESLVKETRALEPESDGHLPAPAYQFEKLQAAGEISHPTNRRLHIPKDPGGRNNHATPLNGSLPPNGVLKMPSTGPVSDSGASDDSKSLKRQKSVRFSPTVEAQTFKLSDPPNPNAVVPPIWSRAFSSTTEWIWGMLPTPPRISLPLSKPIRKPSSTMQIDNLEHLQLTPEEAFFLSFAFGALRILDPSSKDPIPLKKIFLLFRQYSYFPPRIAPNDPDLRPDDPFTLHYVVYHHFRSLGWCVRSGIKFGVDWLLYLRGPVFNHAEFGILVLPSYTEDQWWKEHPEEVPPQKSWNWLSGIGRTLSQVYKSLVLVYVDIPSPRVFEETLEEEGFAAAFGHFRVREIMFGRWLHNRNRSVANTRQMMATGKGQEAGTAIKTNRNVKGKGNGNEAK</sequence>
<gene>
    <name evidence="6" type="ORF">MKZ38_008354</name>
</gene>
<proteinExistence type="inferred from homology"/>
<dbReference type="GO" id="GO:0003676">
    <property type="term" value="F:nucleic acid binding"/>
    <property type="evidence" value="ECO:0007669"/>
    <property type="project" value="InterPro"/>
</dbReference>
<organism evidence="6 7">
    <name type="scientific">Zalerion maritima</name>
    <dbReference type="NCBI Taxonomy" id="339359"/>
    <lineage>
        <taxon>Eukaryota</taxon>
        <taxon>Fungi</taxon>
        <taxon>Dikarya</taxon>
        <taxon>Ascomycota</taxon>
        <taxon>Pezizomycotina</taxon>
        <taxon>Sordariomycetes</taxon>
        <taxon>Lulworthiomycetidae</taxon>
        <taxon>Lulworthiales</taxon>
        <taxon>Lulworthiaceae</taxon>
        <taxon>Zalerion</taxon>
    </lineage>
</organism>
<evidence type="ECO:0000313" key="7">
    <source>
        <dbReference type="Proteomes" id="UP001201980"/>
    </source>
</evidence>
<feature type="region of interest" description="Disordered" evidence="4">
    <location>
        <begin position="1"/>
        <end position="52"/>
    </location>
</feature>
<feature type="region of interest" description="Disordered" evidence="4">
    <location>
        <begin position="308"/>
        <end position="364"/>
    </location>
</feature>
<dbReference type="InterPro" id="IPR011856">
    <property type="entry name" value="tRNA_endonuc-like_dom_sf"/>
</dbReference>
<dbReference type="GO" id="GO:0000214">
    <property type="term" value="C:tRNA-intron endonuclease complex"/>
    <property type="evidence" value="ECO:0007669"/>
    <property type="project" value="TreeGrafter"/>
</dbReference>
<name>A0AAD5RUC0_9PEZI</name>
<evidence type="ECO:0000259" key="5">
    <source>
        <dbReference type="Pfam" id="PF01974"/>
    </source>
</evidence>
<protein>
    <recommendedName>
        <fullName evidence="2">tRNA-intron lyase</fullName>
        <ecNumber evidence="2">4.6.1.16</ecNumber>
    </recommendedName>
</protein>
<evidence type="ECO:0000256" key="2">
    <source>
        <dbReference type="ARBA" id="ARBA00012573"/>
    </source>
</evidence>